<dbReference type="GO" id="GO:0015937">
    <property type="term" value="P:coenzyme A biosynthetic process"/>
    <property type="evidence" value="ECO:0007669"/>
    <property type="project" value="TreeGrafter"/>
</dbReference>
<dbReference type="CDD" id="cd02164">
    <property type="entry name" value="PPAT_CoAS"/>
    <property type="match status" value="1"/>
</dbReference>
<reference evidence="3" key="1">
    <citation type="submission" date="2016-03" db="EMBL/GenBank/DDBJ databases">
        <authorList>
            <person name="Devillers Hugo."/>
        </authorList>
    </citation>
    <scope>NUCLEOTIDE SEQUENCE [LARGE SCALE GENOMIC DNA]</scope>
</reference>
<dbReference type="EMBL" id="LT598480">
    <property type="protein sequence ID" value="SCV02428.1"/>
    <property type="molecule type" value="Genomic_DNA"/>
</dbReference>
<feature type="domain" description="Cytidyltransferase-like" evidence="1">
    <location>
        <begin position="145"/>
        <end position="287"/>
    </location>
</feature>
<evidence type="ECO:0000313" key="2">
    <source>
        <dbReference type="EMBL" id="SCV02428.1"/>
    </source>
</evidence>
<dbReference type="GO" id="GO:0004140">
    <property type="term" value="F:dephospho-CoA kinase activity"/>
    <property type="evidence" value="ECO:0007669"/>
    <property type="project" value="TreeGrafter"/>
</dbReference>
<accession>A0A1G4KD23</accession>
<evidence type="ECO:0000313" key="3">
    <source>
        <dbReference type="Proteomes" id="UP000191144"/>
    </source>
</evidence>
<protein>
    <submittedName>
        <fullName evidence="2">LAME_0H00320g1_1</fullName>
    </submittedName>
</protein>
<sequence length="292" mass="32641">MARVALVLKCLPEISLEALKDHTKGLLPLLKLSSASLDVIITDKITNSDRLDCVLGNLYSNIREVLLIENLYETPINVLFNQEDDWLKSHAWDLLLVGVELPSLANYNYKKLKKVDLTSKNTSANERLYLDTEQHDLGLYSVSALGGTFDHLHDGHKILLSVAVFLTSHRLIVGVADHELLKNKKFPEFLESFESRAQNVKNFVARTKPTLQLEIVALRDVCGPTGAVPEIQSLIVSRETESGGEMVNAVRKEKGLPGLEVHVVNVLGGQEEDNWNEKLSSTELRKRKVVEN</sequence>
<dbReference type="PANTHER" id="PTHR10695:SF46">
    <property type="entry name" value="BIFUNCTIONAL COENZYME A SYNTHASE-RELATED"/>
    <property type="match status" value="1"/>
</dbReference>
<dbReference type="Proteomes" id="UP000191144">
    <property type="component" value="Chromosome H"/>
</dbReference>
<dbReference type="InterPro" id="IPR014729">
    <property type="entry name" value="Rossmann-like_a/b/a_fold"/>
</dbReference>
<keyword evidence="3" id="KW-1185">Reference proteome</keyword>
<dbReference type="FunFam" id="3.40.50.620:FF:000089">
    <property type="entry name" value="Bifunctional coenzyme A synthase"/>
    <property type="match status" value="1"/>
</dbReference>
<proteinExistence type="predicted"/>
<evidence type="ECO:0000259" key="1">
    <source>
        <dbReference type="Pfam" id="PF01467"/>
    </source>
</evidence>
<gene>
    <name evidence="2" type="ORF">LAME_0H00320G</name>
</gene>
<dbReference type="AlphaFoldDB" id="A0A1G4KD23"/>
<dbReference type="SUPFAM" id="SSF52374">
    <property type="entry name" value="Nucleotidylyl transferase"/>
    <property type="match status" value="1"/>
</dbReference>
<name>A0A1G4KD23_9SACH</name>
<dbReference type="InterPro" id="IPR004821">
    <property type="entry name" value="Cyt_trans-like"/>
</dbReference>
<dbReference type="PANTHER" id="PTHR10695">
    <property type="entry name" value="DEPHOSPHO-COA KINASE-RELATED"/>
    <property type="match status" value="1"/>
</dbReference>
<dbReference type="Gene3D" id="3.40.50.620">
    <property type="entry name" value="HUPs"/>
    <property type="match status" value="1"/>
</dbReference>
<organism evidence="2 3">
    <name type="scientific">Lachancea meyersii CBS 8951</name>
    <dbReference type="NCBI Taxonomy" id="1266667"/>
    <lineage>
        <taxon>Eukaryota</taxon>
        <taxon>Fungi</taxon>
        <taxon>Dikarya</taxon>
        <taxon>Ascomycota</taxon>
        <taxon>Saccharomycotina</taxon>
        <taxon>Saccharomycetes</taxon>
        <taxon>Saccharomycetales</taxon>
        <taxon>Saccharomycetaceae</taxon>
        <taxon>Lachancea</taxon>
    </lineage>
</organism>
<dbReference type="Pfam" id="PF01467">
    <property type="entry name" value="CTP_transf_like"/>
    <property type="match status" value="1"/>
</dbReference>
<dbReference type="NCBIfam" id="NF001985">
    <property type="entry name" value="PRK00777.1"/>
    <property type="match status" value="1"/>
</dbReference>
<dbReference type="OrthoDB" id="330671at2759"/>